<evidence type="ECO:0000256" key="13">
    <source>
        <dbReference type="RuleBase" id="RU003914"/>
    </source>
</evidence>
<dbReference type="Gene3D" id="3.10.50.40">
    <property type="match status" value="1"/>
</dbReference>
<keyword evidence="16" id="KW-1185">Reference proteome</keyword>
<dbReference type="InterPro" id="IPR008880">
    <property type="entry name" value="Trigger_fac_C"/>
</dbReference>
<dbReference type="NCBIfam" id="TIGR00115">
    <property type="entry name" value="tig"/>
    <property type="match status" value="1"/>
</dbReference>
<keyword evidence="6 11" id="KW-0697">Rotamase</keyword>
<gene>
    <name evidence="11 15" type="primary">tig</name>
    <name evidence="15" type="ORF">L196_00300</name>
</gene>
<comment type="subcellular location">
    <subcellularLocation>
        <location evidence="11">Cytoplasm</location>
    </subcellularLocation>
    <text evidence="11">About half TF is bound to the ribosome near the polypeptide exit tunnel while the other half is free in the cytoplasm.</text>
</comment>
<name>A0AB33Z3V7_9GAMM</name>
<dbReference type="PIRSF" id="PIRSF003095">
    <property type="entry name" value="Trigger_factor"/>
    <property type="match status" value="1"/>
</dbReference>
<evidence type="ECO:0000259" key="14">
    <source>
        <dbReference type="PROSITE" id="PS50059"/>
    </source>
</evidence>
<comment type="function">
    <text evidence="11">Involved in protein export. Acts as a chaperone by maintaining the newly synthesized protein in an open conformation. Functions as a peptidyl-prolyl cis-trans isomerase.</text>
</comment>
<sequence>MQVSVESISDIKKTLTIVVPQEEVDTAINKRYDDVKRNARIDGFRPGKVPMSVIKKKFGASVRAEALSELTQSFFYKAIMEEKLNPASAPVIKANEAEVEGYEFSASFEVYPEITVNPVEDLSLNSPVVEIAESDIDNMVEKLQKQKASWKEVKTKAKDGNQVTVSFEGKVGDKPISEEPIKGFPVVLGSKSMIPGFEENLKGVKTGEKLSFEVTFPEDYQQADFAGKVGVFDVEVDKVEKSELPEINEEFIKEFGVESGDVADFRADLAKNMGGELTRALATKRKEIVMDAIVENNEVSVPEALVDNEINQMLASLNEKAAQAGQPAQPDLPKELFKDQATKRVKLGLLLSEMIKQNDIKADAEKVQARIEEFAQTYQSPEEVINWYNSNPEERNKVESVVLEDQLVDWVLEKAKITETQLTFDELMAPTQATG</sequence>
<evidence type="ECO:0000256" key="7">
    <source>
        <dbReference type="ARBA" id="ARBA00023186"/>
    </source>
</evidence>
<dbReference type="InterPro" id="IPR008881">
    <property type="entry name" value="Trigger_fac_ribosome-bd_bac"/>
</dbReference>
<proteinExistence type="inferred from homology"/>
<dbReference type="GO" id="GO:0043022">
    <property type="term" value="F:ribosome binding"/>
    <property type="evidence" value="ECO:0007669"/>
    <property type="project" value="TreeGrafter"/>
</dbReference>
<dbReference type="PANTHER" id="PTHR30560">
    <property type="entry name" value="TRIGGER FACTOR CHAPERONE AND PEPTIDYL-PROLYL CIS/TRANS ISOMERASE"/>
    <property type="match status" value="1"/>
</dbReference>
<dbReference type="GO" id="GO:0051301">
    <property type="term" value="P:cell division"/>
    <property type="evidence" value="ECO:0007669"/>
    <property type="project" value="UniProtKB-KW"/>
</dbReference>
<keyword evidence="5 11" id="KW-0132">Cell division</keyword>
<keyword evidence="7 11" id="KW-0143">Chaperone</keyword>
<comment type="caution">
    <text evidence="15">The sequence shown here is derived from an EMBL/GenBank/DDBJ whole genome shotgun (WGS) entry which is preliminary data.</text>
</comment>
<evidence type="ECO:0000256" key="8">
    <source>
        <dbReference type="ARBA" id="ARBA00023235"/>
    </source>
</evidence>
<comment type="similarity">
    <text evidence="2 11 13">Belongs to the FKBP-type PPIase family. Tig subfamily.</text>
</comment>
<dbReference type="SUPFAM" id="SSF102735">
    <property type="entry name" value="Trigger factor ribosome-binding domain"/>
    <property type="match status" value="1"/>
</dbReference>
<dbReference type="InterPro" id="IPR037041">
    <property type="entry name" value="Trigger_fac_C_sf"/>
</dbReference>
<dbReference type="Proteomes" id="UP000015462">
    <property type="component" value="Unassembled WGS sequence"/>
</dbReference>
<accession>A0AB33Z3V7</accession>
<dbReference type="GO" id="GO:0005737">
    <property type="term" value="C:cytoplasm"/>
    <property type="evidence" value="ECO:0007669"/>
    <property type="project" value="UniProtKB-SubCell"/>
</dbReference>
<reference evidence="15 16" key="1">
    <citation type="journal article" date="2013" name="Genome Announc.">
        <title>Genome Sequence of the Pyrene- and Fluoranthene-Degrading Bacterium Cycloclasticus sp. Strain PY97M.</title>
        <authorList>
            <person name="Cui Z."/>
            <person name="Xu G."/>
            <person name="Li Q."/>
            <person name="Gao W."/>
            <person name="Zheng L."/>
        </authorList>
    </citation>
    <scope>NUCLEOTIDE SEQUENCE [LARGE SCALE GENOMIC DNA]</scope>
    <source>
        <strain evidence="15 16">PY97M</strain>
    </source>
</reference>
<evidence type="ECO:0000313" key="15">
    <source>
        <dbReference type="EMBL" id="EPD13894.1"/>
    </source>
</evidence>
<dbReference type="PROSITE" id="PS50059">
    <property type="entry name" value="FKBP_PPIASE"/>
    <property type="match status" value="1"/>
</dbReference>
<dbReference type="Pfam" id="PF00254">
    <property type="entry name" value="FKBP_C"/>
    <property type="match status" value="1"/>
</dbReference>
<dbReference type="Pfam" id="PF05697">
    <property type="entry name" value="Trigger_N"/>
    <property type="match status" value="1"/>
</dbReference>
<dbReference type="InterPro" id="IPR046357">
    <property type="entry name" value="PPIase_dom_sf"/>
</dbReference>
<dbReference type="AlphaFoldDB" id="A0AB33Z3V7"/>
<dbReference type="Gene3D" id="3.30.70.1050">
    <property type="entry name" value="Trigger factor ribosome-binding domain"/>
    <property type="match status" value="1"/>
</dbReference>
<dbReference type="Pfam" id="PF05698">
    <property type="entry name" value="Trigger_C"/>
    <property type="match status" value="1"/>
</dbReference>
<evidence type="ECO:0000256" key="3">
    <source>
        <dbReference type="ARBA" id="ARBA00013194"/>
    </source>
</evidence>
<keyword evidence="8 11" id="KW-0413">Isomerase</keyword>
<comment type="catalytic activity">
    <reaction evidence="1 11 12">
        <text>[protein]-peptidylproline (omega=180) = [protein]-peptidylproline (omega=0)</text>
        <dbReference type="Rhea" id="RHEA:16237"/>
        <dbReference type="Rhea" id="RHEA-COMP:10747"/>
        <dbReference type="Rhea" id="RHEA-COMP:10748"/>
        <dbReference type="ChEBI" id="CHEBI:83833"/>
        <dbReference type="ChEBI" id="CHEBI:83834"/>
        <dbReference type="EC" id="5.2.1.8"/>
    </reaction>
</comment>
<evidence type="ECO:0000256" key="1">
    <source>
        <dbReference type="ARBA" id="ARBA00000971"/>
    </source>
</evidence>
<keyword evidence="9 11" id="KW-0131">Cell cycle</keyword>
<keyword evidence="11" id="KW-0963">Cytoplasm</keyword>
<dbReference type="InterPro" id="IPR001179">
    <property type="entry name" value="PPIase_FKBP_dom"/>
</dbReference>
<evidence type="ECO:0000256" key="12">
    <source>
        <dbReference type="PROSITE-ProRule" id="PRU00277"/>
    </source>
</evidence>
<dbReference type="InterPro" id="IPR027304">
    <property type="entry name" value="Trigger_fact/SurA_dom_sf"/>
</dbReference>
<evidence type="ECO:0000256" key="11">
    <source>
        <dbReference type="HAMAP-Rule" id="MF_00303"/>
    </source>
</evidence>
<dbReference type="SUPFAM" id="SSF54534">
    <property type="entry name" value="FKBP-like"/>
    <property type="match status" value="1"/>
</dbReference>
<dbReference type="EMBL" id="ASHL01000001">
    <property type="protein sequence ID" value="EPD13894.1"/>
    <property type="molecule type" value="Genomic_DNA"/>
</dbReference>
<evidence type="ECO:0000256" key="5">
    <source>
        <dbReference type="ARBA" id="ARBA00022618"/>
    </source>
</evidence>
<evidence type="ECO:0000313" key="16">
    <source>
        <dbReference type="Proteomes" id="UP000015462"/>
    </source>
</evidence>
<organism evidence="15 16">
    <name type="scientific">Cycloclasticus pugetii</name>
    <dbReference type="NCBI Taxonomy" id="34068"/>
    <lineage>
        <taxon>Bacteria</taxon>
        <taxon>Pseudomonadati</taxon>
        <taxon>Pseudomonadota</taxon>
        <taxon>Gammaproteobacteria</taxon>
        <taxon>Thiotrichales</taxon>
        <taxon>Piscirickettsiaceae</taxon>
        <taxon>Cycloclasticus</taxon>
    </lineage>
</organism>
<dbReference type="GO" id="GO:0015031">
    <property type="term" value="P:protein transport"/>
    <property type="evidence" value="ECO:0007669"/>
    <property type="project" value="UniProtKB-UniRule"/>
</dbReference>
<evidence type="ECO:0000256" key="4">
    <source>
        <dbReference type="ARBA" id="ARBA00016902"/>
    </source>
</evidence>
<dbReference type="SUPFAM" id="SSF109998">
    <property type="entry name" value="Triger factor/SurA peptide-binding domain-like"/>
    <property type="match status" value="1"/>
</dbReference>
<protein>
    <recommendedName>
        <fullName evidence="4 11">Trigger factor</fullName>
        <shortName evidence="11">TF</shortName>
        <ecNumber evidence="3 11">5.2.1.8</ecNumber>
    </recommendedName>
    <alternativeName>
        <fullName evidence="10 11">PPIase</fullName>
    </alternativeName>
</protein>
<evidence type="ECO:0000256" key="2">
    <source>
        <dbReference type="ARBA" id="ARBA00005464"/>
    </source>
</evidence>
<dbReference type="RefSeq" id="WP_015005751.1">
    <property type="nucleotide sequence ID" value="NZ_JBLHXE010000004.1"/>
</dbReference>
<dbReference type="PANTHER" id="PTHR30560:SF3">
    <property type="entry name" value="TRIGGER FACTOR-LIKE PROTEIN TIG, CHLOROPLASTIC"/>
    <property type="match status" value="1"/>
</dbReference>
<dbReference type="GO" id="GO:0043335">
    <property type="term" value="P:protein unfolding"/>
    <property type="evidence" value="ECO:0007669"/>
    <property type="project" value="TreeGrafter"/>
</dbReference>
<feature type="domain" description="PPIase FKBP-type" evidence="14">
    <location>
        <begin position="160"/>
        <end position="248"/>
    </location>
</feature>
<dbReference type="HAMAP" id="MF_00303">
    <property type="entry name" value="Trigger_factor_Tig"/>
    <property type="match status" value="1"/>
</dbReference>
<dbReference type="GO" id="GO:0003755">
    <property type="term" value="F:peptidyl-prolyl cis-trans isomerase activity"/>
    <property type="evidence" value="ECO:0007669"/>
    <property type="project" value="UniProtKB-UniRule"/>
</dbReference>
<evidence type="ECO:0000256" key="9">
    <source>
        <dbReference type="ARBA" id="ARBA00023306"/>
    </source>
</evidence>
<dbReference type="FunFam" id="3.10.50.40:FF:000001">
    <property type="entry name" value="Trigger factor"/>
    <property type="match status" value="1"/>
</dbReference>
<evidence type="ECO:0000256" key="10">
    <source>
        <dbReference type="ARBA" id="ARBA00029986"/>
    </source>
</evidence>
<dbReference type="Gene3D" id="1.10.3120.10">
    <property type="entry name" value="Trigger factor, C-terminal domain"/>
    <property type="match status" value="1"/>
</dbReference>
<evidence type="ECO:0000256" key="6">
    <source>
        <dbReference type="ARBA" id="ARBA00023110"/>
    </source>
</evidence>
<dbReference type="InterPro" id="IPR036611">
    <property type="entry name" value="Trigger_fac_ribosome-bd_sf"/>
</dbReference>
<dbReference type="InterPro" id="IPR005215">
    <property type="entry name" value="Trig_fac"/>
</dbReference>
<dbReference type="GO" id="GO:0051083">
    <property type="term" value="P:'de novo' cotranslational protein folding"/>
    <property type="evidence" value="ECO:0007669"/>
    <property type="project" value="TreeGrafter"/>
</dbReference>
<dbReference type="EC" id="5.2.1.8" evidence="3 11"/>
<comment type="domain">
    <text evidence="11">Consists of 3 domains; the N-terminus binds the ribosome, the middle domain has PPIase activity, while the C-terminus has intrinsic chaperone activity on its own.</text>
</comment>
<dbReference type="GO" id="GO:0044183">
    <property type="term" value="F:protein folding chaperone"/>
    <property type="evidence" value="ECO:0007669"/>
    <property type="project" value="TreeGrafter"/>
</dbReference>